<dbReference type="InterPro" id="IPR013750">
    <property type="entry name" value="GHMP_kinase_C_dom"/>
</dbReference>
<keyword evidence="4 7" id="KW-0547">Nucleotide-binding</keyword>
<dbReference type="KEGG" id="sbf:JCM31447_14460"/>
<comment type="catalytic activity">
    <reaction evidence="7">
        <text>L-homoserine + ATP = O-phospho-L-homoserine + ADP + H(+)</text>
        <dbReference type="Rhea" id="RHEA:13985"/>
        <dbReference type="ChEBI" id="CHEBI:15378"/>
        <dbReference type="ChEBI" id="CHEBI:30616"/>
        <dbReference type="ChEBI" id="CHEBI:57476"/>
        <dbReference type="ChEBI" id="CHEBI:57590"/>
        <dbReference type="ChEBI" id="CHEBI:456216"/>
        <dbReference type="EC" id="2.7.1.39"/>
    </reaction>
</comment>
<feature type="domain" description="GHMP kinase N-terminal" evidence="9">
    <location>
        <begin position="67"/>
        <end position="153"/>
    </location>
</feature>
<dbReference type="AlphaFoldDB" id="A0A4P2VIN1"/>
<keyword evidence="2 7" id="KW-0808">Transferase</keyword>
<dbReference type="EC" id="2.7.1.39" evidence="7 8"/>
<keyword evidence="5 7" id="KW-0418">Kinase</keyword>
<reference evidence="11 12" key="1">
    <citation type="submission" date="2018-12" db="EMBL/GenBank/DDBJ databases">
        <title>Rubrispira sanarue gen. nov., sp., nov., a member of the order Silvanigrellales, isolated from a brackish lake in Hamamatsu Japan.</title>
        <authorList>
            <person name="Maejima Y."/>
            <person name="Iino T."/>
            <person name="Muraguchi Y."/>
            <person name="Fukuda K."/>
            <person name="Nojiri H."/>
            <person name="Ohkuma M."/>
            <person name="Moriuchi R."/>
            <person name="Dohra H."/>
            <person name="Kimbara K."/>
            <person name="Shintani M."/>
        </authorList>
    </citation>
    <scope>NUCLEOTIDE SEQUENCE [LARGE SCALE GENOMIC DNA]</scope>
    <source>
        <strain evidence="11 12">RF1110005</strain>
    </source>
</reference>
<name>A0A4P2VIN1_FLUSA</name>
<dbReference type="GO" id="GO:0004413">
    <property type="term" value="F:homoserine kinase activity"/>
    <property type="evidence" value="ECO:0007669"/>
    <property type="project" value="UniProtKB-UniRule"/>
</dbReference>
<evidence type="ECO:0000259" key="10">
    <source>
        <dbReference type="Pfam" id="PF08544"/>
    </source>
</evidence>
<gene>
    <name evidence="7" type="primary">thrB</name>
    <name evidence="11" type="ORF">JCM31447_14460</name>
</gene>
<dbReference type="SUPFAM" id="SSF54211">
    <property type="entry name" value="Ribosomal protein S5 domain 2-like"/>
    <property type="match status" value="1"/>
</dbReference>
<evidence type="ECO:0000256" key="5">
    <source>
        <dbReference type="ARBA" id="ARBA00022777"/>
    </source>
</evidence>
<dbReference type="RefSeq" id="WP_130608014.1">
    <property type="nucleotide sequence ID" value="NZ_AP019368.1"/>
</dbReference>
<evidence type="ECO:0000256" key="4">
    <source>
        <dbReference type="ARBA" id="ARBA00022741"/>
    </source>
</evidence>
<keyword evidence="3 7" id="KW-0791">Threonine biosynthesis</keyword>
<dbReference type="Gene3D" id="3.30.70.890">
    <property type="entry name" value="GHMP kinase, C-terminal domain"/>
    <property type="match status" value="1"/>
</dbReference>
<comment type="function">
    <text evidence="7">Catalyzes the ATP-dependent phosphorylation of L-homoserine to L-homoserine phosphate.</text>
</comment>
<dbReference type="InterPro" id="IPR006204">
    <property type="entry name" value="GHMP_kinase_N_dom"/>
</dbReference>
<evidence type="ECO:0000256" key="3">
    <source>
        <dbReference type="ARBA" id="ARBA00022697"/>
    </source>
</evidence>
<dbReference type="InterPro" id="IPR020568">
    <property type="entry name" value="Ribosomal_Su5_D2-typ_SF"/>
</dbReference>
<dbReference type="GO" id="GO:0009088">
    <property type="term" value="P:threonine biosynthetic process"/>
    <property type="evidence" value="ECO:0007669"/>
    <property type="project" value="UniProtKB-UniRule"/>
</dbReference>
<comment type="subcellular location">
    <subcellularLocation>
        <location evidence="7">Cytoplasm</location>
    </subcellularLocation>
</comment>
<accession>A0A4P2VIN1</accession>
<keyword evidence="7" id="KW-0963">Cytoplasm</keyword>
<protein>
    <recommendedName>
        <fullName evidence="7 8">Homoserine kinase</fullName>
        <shortName evidence="7">HK</shortName>
        <shortName evidence="7">HSK</shortName>
        <ecNumber evidence="7 8">2.7.1.39</ecNumber>
    </recommendedName>
</protein>
<evidence type="ECO:0000256" key="2">
    <source>
        <dbReference type="ARBA" id="ARBA00022679"/>
    </source>
</evidence>
<dbReference type="PANTHER" id="PTHR20861:SF1">
    <property type="entry name" value="HOMOSERINE KINASE"/>
    <property type="match status" value="1"/>
</dbReference>
<dbReference type="Gene3D" id="3.30.230.10">
    <property type="match status" value="1"/>
</dbReference>
<dbReference type="NCBIfam" id="NF002288">
    <property type="entry name" value="PRK01212.1-4"/>
    <property type="match status" value="1"/>
</dbReference>
<dbReference type="OrthoDB" id="9769912at2"/>
<evidence type="ECO:0000313" key="12">
    <source>
        <dbReference type="Proteomes" id="UP000291236"/>
    </source>
</evidence>
<keyword evidence="6 7" id="KW-0067">ATP-binding</keyword>
<dbReference type="NCBIfam" id="TIGR00191">
    <property type="entry name" value="thrB"/>
    <property type="match status" value="1"/>
</dbReference>
<dbReference type="GO" id="GO:0005737">
    <property type="term" value="C:cytoplasm"/>
    <property type="evidence" value="ECO:0007669"/>
    <property type="project" value="UniProtKB-SubCell"/>
</dbReference>
<proteinExistence type="inferred from homology"/>
<dbReference type="InterPro" id="IPR036554">
    <property type="entry name" value="GHMP_kinase_C_sf"/>
</dbReference>
<dbReference type="Proteomes" id="UP000291236">
    <property type="component" value="Chromosome"/>
</dbReference>
<dbReference type="EMBL" id="AP019368">
    <property type="protein sequence ID" value="BBH53003.1"/>
    <property type="molecule type" value="Genomic_DNA"/>
</dbReference>
<keyword evidence="1 7" id="KW-0028">Amino-acid biosynthesis</keyword>
<organism evidence="11 12">
    <name type="scientific">Fluviispira sanaruensis</name>
    <dbReference type="NCBI Taxonomy" id="2493639"/>
    <lineage>
        <taxon>Bacteria</taxon>
        <taxon>Pseudomonadati</taxon>
        <taxon>Bdellovibrionota</taxon>
        <taxon>Oligoflexia</taxon>
        <taxon>Silvanigrellales</taxon>
        <taxon>Silvanigrellaceae</taxon>
        <taxon>Fluviispira</taxon>
    </lineage>
</organism>
<evidence type="ECO:0000256" key="6">
    <source>
        <dbReference type="ARBA" id="ARBA00022840"/>
    </source>
</evidence>
<keyword evidence="12" id="KW-1185">Reference proteome</keyword>
<dbReference type="PIRSF" id="PIRSF000676">
    <property type="entry name" value="Homoser_kin"/>
    <property type="match status" value="1"/>
</dbReference>
<feature type="binding site" evidence="7">
    <location>
        <begin position="94"/>
        <end position="104"/>
    </location>
    <ligand>
        <name>ATP</name>
        <dbReference type="ChEBI" id="CHEBI:30616"/>
    </ligand>
</feature>
<sequence>MLKENLNSVTAFAPATCANVSIGFDILGFSFDGAGDFVTLKKRVDGKIIIDNIECEEKLPLDPNKNTASVVIQKLCEDLNIQNGFSISIKKGIALGSGMGGSAASAVAALTAFNAFLKKPLSLQELSNYALLGEEAACGQKHADNIVPCLYGGITLIQSTDPIHVVELPVPNLHCVLIHPYLKVETKHARGVLCTSVPLKECIKQSANTASFIAALYQANNALLKKSAQDFIIEPQRAHLVPGFYEVKKAALDSGALVSSFSGSGPTLFALAETKEMALTIAENMQNTFLAHEIKTEFWISKMNSKNAFVVEAH</sequence>
<dbReference type="Pfam" id="PF08544">
    <property type="entry name" value="GHMP_kinases_C"/>
    <property type="match status" value="1"/>
</dbReference>
<evidence type="ECO:0000313" key="11">
    <source>
        <dbReference type="EMBL" id="BBH53003.1"/>
    </source>
</evidence>
<comment type="similarity">
    <text evidence="7">Belongs to the GHMP kinase family. Homoserine kinase subfamily.</text>
</comment>
<dbReference type="Pfam" id="PF00288">
    <property type="entry name" value="GHMP_kinases_N"/>
    <property type="match status" value="1"/>
</dbReference>
<dbReference type="GO" id="GO:0005524">
    <property type="term" value="F:ATP binding"/>
    <property type="evidence" value="ECO:0007669"/>
    <property type="project" value="UniProtKB-UniRule"/>
</dbReference>
<feature type="domain" description="GHMP kinase C-terminal" evidence="10">
    <location>
        <begin position="214"/>
        <end position="289"/>
    </location>
</feature>
<evidence type="ECO:0000259" key="9">
    <source>
        <dbReference type="Pfam" id="PF00288"/>
    </source>
</evidence>
<dbReference type="InterPro" id="IPR014721">
    <property type="entry name" value="Ribsml_uS5_D2-typ_fold_subgr"/>
</dbReference>
<dbReference type="InterPro" id="IPR000870">
    <property type="entry name" value="Homoserine_kinase"/>
</dbReference>
<comment type="pathway">
    <text evidence="7">Amino-acid biosynthesis; L-threonine biosynthesis; L-threonine from L-aspartate: step 4/5.</text>
</comment>
<dbReference type="HAMAP" id="MF_00384">
    <property type="entry name" value="Homoser_kinase"/>
    <property type="match status" value="1"/>
</dbReference>
<dbReference type="PRINTS" id="PR00958">
    <property type="entry name" value="HOMSERKINASE"/>
</dbReference>
<dbReference type="UniPathway" id="UPA00050">
    <property type="reaction ID" value="UER00064"/>
</dbReference>
<dbReference type="PANTHER" id="PTHR20861">
    <property type="entry name" value="HOMOSERINE/4-DIPHOSPHOCYTIDYL-2-C-METHYL-D-ERYTHRITOL KINASE"/>
    <property type="match status" value="1"/>
</dbReference>
<dbReference type="SUPFAM" id="SSF55060">
    <property type="entry name" value="GHMP Kinase, C-terminal domain"/>
    <property type="match status" value="1"/>
</dbReference>
<evidence type="ECO:0000256" key="8">
    <source>
        <dbReference type="NCBIfam" id="TIGR00191"/>
    </source>
</evidence>
<evidence type="ECO:0000256" key="7">
    <source>
        <dbReference type="HAMAP-Rule" id="MF_00384"/>
    </source>
</evidence>
<evidence type="ECO:0000256" key="1">
    <source>
        <dbReference type="ARBA" id="ARBA00022605"/>
    </source>
</evidence>